<dbReference type="Proteomes" id="UP000247498">
    <property type="component" value="Unassembled WGS sequence"/>
</dbReference>
<dbReference type="InterPro" id="IPR003613">
    <property type="entry name" value="Ubox_domain"/>
</dbReference>
<gene>
    <name evidence="3" type="ORF">Rsub_07548</name>
</gene>
<evidence type="ECO:0000259" key="2">
    <source>
        <dbReference type="PROSITE" id="PS51698"/>
    </source>
</evidence>
<dbReference type="PANTHER" id="PTHR46573:SF1">
    <property type="entry name" value="WD REPEAT, SAM AND U-BOX DOMAIN-CONTAINING PROTEIN 1"/>
    <property type="match status" value="1"/>
</dbReference>
<dbReference type="EMBL" id="BDRX01000059">
    <property type="protein sequence ID" value="GBF95047.1"/>
    <property type="molecule type" value="Genomic_DNA"/>
</dbReference>
<proteinExistence type="predicted"/>
<reference evidence="3 4" key="1">
    <citation type="journal article" date="2018" name="Sci. Rep.">
        <title>Raphidocelis subcapitata (=Pseudokirchneriella subcapitata) provides an insight into genome evolution and environmental adaptations in the Sphaeropleales.</title>
        <authorList>
            <person name="Suzuki S."/>
            <person name="Yamaguchi H."/>
            <person name="Nakajima N."/>
            <person name="Kawachi M."/>
        </authorList>
    </citation>
    <scope>NUCLEOTIDE SEQUENCE [LARGE SCALE GENOMIC DNA]</scope>
    <source>
        <strain evidence="3 4">NIES-35</strain>
    </source>
</reference>
<dbReference type="CDD" id="cd16655">
    <property type="entry name" value="RING-Ubox_WDSUB1-like"/>
    <property type="match status" value="1"/>
</dbReference>
<dbReference type="InParanoid" id="A0A2V0PD02"/>
<dbReference type="PANTHER" id="PTHR46573">
    <property type="entry name" value="WD REPEAT, SAM AND U-BOX DOMAIN-CONTAINING PROTEIN 1"/>
    <property type="match status" value="1"/>
</dbReference>
<sequence>MSWLLGAAGADAAARAAARGGGAGAGAGAGRGGFGWPALLAAAALGASAAPAIAYVARRAHALWLSAGDGGDGENGADGASQRGGEEEEEDQSEVTRAALAYLQRLWDIAMEVGPSGAPADLGVPDSDGVYTFEGRGGTRLYFRRAPAEGRAGPVLWQWSTSKRLWLPTSAADSIWCDSGGSSDNPGPGGRLLIRRLELESQLACGVRRRLSEPMRALPPLELPTLCAAARGARGAASGGGGGVASAGATPRAAAPSPAPSAAAESQGGAEVPQSFLCPLSQRVMTDPVVTPGGMTYDRGALADWIKRKGTDPATGHPLSGEQLYSNLNLRDQLCGFFYVREHMADAAPTGGGRARHGGDAPSRSGSRASSAAAAH</sequence>
<evidence type="ECO:0000256" key="1">
    <source>
        <dbReference type="SAM" id="MobiDB-lite"/>
    </source>
</evidence>
<feature type="domain" description="U-box" evidence="2">
    <location>
        <begin position="271"/>
        <end position="324"/>
    </location>
</feature>
<evidence type="ECO:0000313" key="4">
    <source>
        <dbReference type="Proteomes" id="UP000247498"/>
    </source>
</evidence>
<dbReference type="AlphaFoldDB" id="A0A2V0PD02"/>
<feature type="region of interest" description="Disordered" evidence="1">
    <location>
        <begin position="348"/>
        <end position="376"/>
    </location>
</feature>
<dbReference type="GO" id="GO:0016567">
    <property type="term" value="P:protein ubiquitination"/>
    <property type="evidence" value="ECO:0007669"/>
    <property type="project" value="UniProtKB-UniPathway"/>
</dbReference>
<dbReference type="Pfam" id="PF04564">
    <property type="entry name" value="U-box"/>
    <property type="match status" value="1"/>
</dbReference>
<protein>
    <recommendedName>
        <fullName evidence="2">U-box domain-containing protein</fullName>
    </recommendedName>
</protein>
<feature type="compositionally biased region" description="Low complexity" evidence="1">
    <location>
        <begin position="246"/>
        <end position="270"/>
    </location>
</feature>
<keyword evidence="4" id="KW-1185">Reference proteome</keyword>
<evidence type="ECO:0000313" key="3">
    <source>
        <dbReference type="EMBL" id="GBF95047.1"/>
    </source>
</evidence>
<dbReference type="SMART" id="SM00504">
    <property type="entry name" value="Ubox"/>
    <property type="match status" value="1"/>
</dbReference>
<dbReference type="GO" id="GO:0004842">
    <property type="term" value="F:ubiquitin-protein transferase activity"/>
    <property type="evidence" value="ECO:0007669"/>
    <property type="project" value="InterPro"/>
</dbReference>
<feature type="region of interest" description="Disordered" evidence="1">
    <location>
        <begin position="238"/>
        <end position="270"/>
    </location>
</feature>
<dbReference type="InterPro" id="IPR052085">
    <property type="entry name" value="WD-SAM-U-box"/>
</dbReference>
<feature type="region of interest" description="Disordered" evidence="1">
    <location>
        <begin position="67"/>
        <end position="95"/>
    </location>
</feature>
<accession>A0A2V0PD02</accession>
<name>A0A2V0PD02_9CHLO</name>
<feature type="compositionally biased region" description="Low complexity" evidence="1">
    <location>
        <begin position="363"/>
        <end position="376"/>
    </location>
</feature>
<dbReference type="InterPro" id="IPR013083">
    <property type="entry name" value="Znf_RING/FYVE/PHD"/>
</dbReference>
<comment type="caution">
    <text evidence="3">The sequence shown here is derived from an EMBL/GenBank/DDBJ whole genome shotgun (WGS) entry which is preliminary data.</text>
</comment>
<dbReference type="UniPathway" id="UPA00143"/>
<dbReference type="OrthoDB" id="548197at2759"/>
<organism evidence="3 4">
    <name type="scientific">Raphidocelis subcapitata</name>
    <dbReference type="NCBI Taxonomy" id="307507"/>
    <lineage>
        <taxon>Eukaryota</taxon>
        <taxon>Viridiplantae</taxon>
        <taxon>Chlorophyta</taxon>
        <taxon>core chlorophytes</taxon>
        <taxon>Chlorophyceae</taxon>
        <taxon>CS clade</taxon>
        <taxon>Sphaeropleales</taxon>
        <taxon>Selenastraceae</taxon>
        <taxon>Raphidocelis</taxon>
    </lineage>
</organism>
<dbReference type="Gene3D" id="3.30.40.10">
    <property type="entry name" value="Zinc/RING finger domain, C3HC4 (zinc finger)"/>
    <property type="match status" value="1"/>
</dbReference>
<dbReference type="PROSITE" id="PS51698">
    <property type="entry name" value="U_BOX"/>
    <property type="match status" value="1"/>
</dbReference>
<dbReference type="SUPFAM" id="SSF57850">
    <property type="entry name" value="RING/U-box"/>
    <property type="match status" value="1"/>
</dbReference>